<dbReference type="Proteomes" id="UP000215450">
    <property type="component" value="Unassembled WGS sequence"/>
</dbReference>
<dbReference type="EMBL" id="FXUV02000075">
    <property type="protein sequence ID" value="SNB83343.1"/>
    <property type="molecule type" value="Genomic_DNA"/>
</dbReference>
<dbReference type="RefSeq" id="WP_180676283.1">
    <property type="nucleotide sequence ID" value="NZ_FXUV02000075.1"/>
</dbReference>
<keyword evidence="3" id="KW-1185">Reference proteome</keyword>
<reference evidence="1" key="1">
    <citation type="submission" date="2017-05" db="EMBL/GenBank/DDBJ databases">
        <authorList>
            <person name="Song R."/>
            <person name="Chenine A.L."/>
            <person name="Ruprecht R.M."/>
        </authorList>
    </citation>
    <scope>NUCLEOTIDE SEQUENCE</scope>
    <source>
        <strain evidence="1">Kingella_eburonensis</strain>
    </source>
</reference>
<evidence type="ECO:0000313" key="2">
    <source>
        <dbReference type="EMBL" id="SNB83343.1"/>
    </source>
</evidence>
<name>A0A238HI63_9NEIS</name>
<evidence type="ECO:0000313" key="3">
    <source>
        <dbReference type="Proteomes" id="UP000215450"/>
    </source>
</evidence>
<dbReference type="AlphaFoldDB" id="A0A238HI63"/>
<proteinExistence type="predicted"/>
<gene>
    <name evidence="1" type="ORF">KEBURONENSIS_02081</name>
    <name evidence="2" type="ORF">KEBURONENSIS_02090</name>
</gene>
<dbReference type="STRING" id="1522312.GCA_900177895_01685"/>
<protein>
    <submittedName>
        <fullName evidence="1">Uncharacterized protein</fullName>
    </submittedName>
</protein>
<sequence>MDYVIHHNEIFSPMQSSSALARKAEQNYQEMIDAKLLHTLERMSAPNYQAKPMPDNFHNAVLQRVLARMDK</sequence>
<dbReference type="EMBL" id="FXUV01000072">
    <property type="protein sequence ID" value="SMQ13480.1"/>
    <property type="molecule type" value="Genomic_DNA"/>
</dbReference>
<reference evidence="2 3" key="2">
    <citation type="submission" date="2017-06" db="EMBL/GenBank/DDBJ databases">
        <authorList>
            <person name="Kim H.J."/>
            <person name="Triplett B.A."/>
        </authorList>
    </citation>
    <scope>NUCLEOTIDE SEQUENCE [LARGE SCALE GENOMIC DNA]</scope>
    <source>
        <strain evidence="2">Kingella_eburonensis</strain>
    </source>
</reference>
<evidence type="ECO:0000313" key="1">
    <source>
        <dbReference type="EMBL" id="SMQ13480.1"/>
    </source>
</evidence>
<organism evidence="1">
    <name type="scientific">Kingella negevensis</name>
    <dbReference type="NCBI Taxonomy" id="1522312"/>
    <lineage>
        <taxon>Bacteria</taxon>
        <taxon>Pseudomonadati</taxon>
        <taxon>Pseudomonadota</taxon>
        <taxon>Betaproteobacteria</taxon>
        <taxon>Neisseriales</taxon>
        <taxon>Neisseriaceae</taxon>
        <taxon>Kingella</taxon>
    </lineage>
</organism>
<accession>A0A238HI63</accession>